<dbReference type="PANTHER" id="PTHR40076">
    <property type="entry name" value="MEMBRANE PROTEIN-RELATED"/>
    <property type="match status" value="1"/>
</dbReference>
<feature type="transmembrane region" description="Helical" evidence="1">
    <location>
        <begin position="122"/>
        <end position="154"/>
    </location>
</feature>
<accession>A0A425XY89</accession>
<feature type="transmembrane region" description="Helical" evidence="1">
    <location>
        <begin position="72"/>
        <end position="93"/>
    </location>
</feature>
<proteinExistence type="predicted"/>
<dbReference type="RefSeq" id="WP_125031605.1">
    <property type="nucleotide sequence ID" value="NZ_JAPXVP010000016.1"/>
</dbReference>
<evidence type="ECO:0000313" key="2">
    <source>
        <dbReference type="EMBL" id="RRG19755.1"/>
    </source>
</evidence>
<keyword evidence="1" id="KW-0472">Membrane</keyword>
<dbReference type="PANTHER" id="PTHR40076:SF1">
    <property type="entry name" value="MEMBRANE PROTEIN"/>
    <property type="match status" value="1"/>
</dbReference>
<keyword evidence="1" id="KW-0812">Transmembrane</keyword>
<organism evidence="2 3">
    <name type="scientific">Ancylomarina euxinus</name>
    <dbReference type="NCBI Taxonomy" id="2283627"/>
    <lineage>
        <taxon>Bacteria</taxon>
        <taxon>Pseudomonadati</taxon>
        <taxon>Bacteroidota</taxon>
        <taxon>Bacteroidia</taxon>
        <taxon>Marinilabiliales</taxon>
        <taxon>Marinifilaceae</taxon>
        <taxon>Ancylomarina</taxon>
    </lineage>
</organism>
<reference evidence="2 3" key="1">
    <citation type="submission" date="2018-07" db="EMBL/GenBank/DDBJ databases">
        <title>Draft genome sequence of Ancylomarina sp. M1P.</title>
        <authorList>
            <person name="Yadav S."/>
            <person name="Villanueva L."/>
            <person name="Damste J.S.S."/>
        </authorList>
    </citation>
    <scope>NUCLEOTIDE SEQUENCE [LARGE SCALE GENOMIC DNA]</scope>
    <source>
        <strain evidence="2 3">M1P</strain>
    </source>
</reference>
<feature type="transmembrane region" description="Helical" evidence="1">
    <location>
        <begin position="174"/>
        <end position="207"/>
    </location>
</feature>
<name>A0A425XY89_9BACT</name>
<protein>
    <recommendedName>
        <fullName evidence="4">DUF975 family protein</fullName>
    </recommendedName>
</protein>
<dbReference type="InterPro" id="IPR010380">
    <property type="entry name" value="DUF975"/>
</dbReference>
<evidence type="ECO:0000313" key="3">
    <source>
        <dbReference type="Proteomes" id="UP000285794"/>
    </source>
</evidence>
<keyword evidence="1" id="KW-1133">Transmembrane helix</keyword>
<dbReference type="OrthoDB" id="1122780at2"/>
<comment type="caution">
    <text evidence="2">The sequence shown here is derived from an EMBL/GenBank/DDBJ whole genome shotgun (WGS) entry which is preliminary data.</text>
</comment>
<keyword evidence="3" id="KW-1185">Reference proteome</keyword>
<dbReference type="EMBL" id="QQWG01000017">
    <property type="protein sequence ID" value="RRG19755.1"/>
    <property type="molecule type" value="Genomic_DNA"/>
</dbReference>
<evidence type="ECO:0000256" key="1">
    <source>
        <dbReference type="SAM" id="Phobius"/>
    </source>
</evidence>
<dbReference type="Proteomes" id="UP000285794">
    <property type="component" value="Unassembled WGS sequence"/>
</dbReference>
<evidence type="ECO:0008006" key="4">
    <source>
        <dbReference type="Google" id="ProtNLM"/>
    </source>
</evidence>
<dbReference type="AlphaFoldDB" id="A0A425XY89"/>
<gene>
    <name evidence="2" type="ORF">DWB61_14500</name>
</gene>
<feature type="transmembrane region" description="Helical" evidence="1">
    <location>
        <begin position="33"/>
        <end position="52"/>
    </location>
</feature>
<sequence length="240" mass="27593">MKFDYCKDDMILKVYPTVSACFEEAFSLMKKHFWMLILIVFVGSAIETPMWFMQQTKTSTDGYEFTFSILELIQVVYYFAIASIYSYGVIHVFTKVARKKDFVFEETLLGFRTFSRAILSRLLVVLVVGFGLVFLLIPGIFLACRLVFVPYLIMDKKHKVVESLKLSFYMTKGYFWTIFGMGILSFIIIMLGLVLLGFGILISLVWINSAFAVFYNAAEDLHYIDACKEVGVVPEEKEEA</sequence>